<protein>
    <submittedName>
        <fullName evidence="1">Uncharacterized protein</fullName>
    </submittedName>
</protein>
<accession>A0A4C1XAC4</accession>
<comment type="caution">
    <text evidence="1">The sequence shown here is derived from an EMBL/GenBank/DDBJ whole genome shotgun (WGS) entry which is preliminary data.</text>
</comment>
<organism evidence="1 2">
    <name type="scientific">Eumeta variegata</name>
    <name type="common">Bagworm moth</name>
    <name type="synonym">Eumeta japonica</name>
    <dbReference type="NCBI Taxonomy" id="151549"/>
    <lineage>
        <taxon>Eukaryota</taxon>
        <taxon>Metazoa</taxon>
        <taxon>Ecdysozoa</taxon>
        <taxon>Arthropoda</taxon>
        <taxon>Hexapoda</taxon>
        <taxon>Insecta</taxon>
        <taxon>Pterygota</taxon>
        <taxon>Neoptera</taxon>
        <taxon>Endopterygota</taxon>
        <taxon>Lepidoptera</taxon>
        <taxon>Glossata</taxon>
        <taxon>Ditrysia</taxon>
        <taxon>Tineoidea</taxon>
        <taxon>Psychidae</taxon>
        <taxon>Oiketicinae</taxon>
        <taxon>Eumeta</taxon>
    </lineage>
</organism>
<proteinExistence type="predicted"/>
<evidence type="ECO:0000313" key="1">
    <source>
        <dbReference type="EMBL" id="GBP59207.1"/>
    </source>
</evidence>
<dbReference type="EMBL" id="BGZK01000755">
    <property type="protein sequence ID" value="GBP59207.1"/>
    <property type="molecule type" value="Genomic_DNA"/>
</dbReference>
<keyword evidence="2" id="KW-1185">Reference proteome</keyword>
<dbReference type="AlphaFoldDB" id="A0A4C1XAC4"/>
<name>A0A4C1XAC4_EUMVA</name>
<evidence type="ECO:0000313" key="2">
    <source>
        <dbReference type="Proteomes" id="UP000299102"/>
    </source>
</evidence>
<dbReference type="Proteomes" id="UP000299102">
    <property type="component" value="Unassembled WGS sequence"/>
</dbReference>
<gene>
    <name evidence="1" type="ORF">EVAR_54642_1</name>
</gene>
<reference evidence="1 2" key="1">
    <citation type="journal article" date="2019" name="Commun. Biol.">
        <title>The bagworm genome reveals a unique fibroin gene that provides high tensile strength.</title>
        <authorList>
            <person name="Kono N."/>
            <person name="Nakamura H."/>
            <person name="Ohtoshi R."/>
            <person name="Tomita M."/>
            <person name="Numata K."/>
            <person name="Arakawa K."/>
        </authorList>
    </citation>
    <scope>NUCLEOTIDE SEQUENCE [LARGE SCALE GENOMIC DNA]</scope>
</reference>
<sequence>MQWRRYTTRGRRRLRREAVGGCRRLAPPLNKCYGLRLPQHWNTVHFQTAVCVSRYRTSTLAERTELSAARRHLAMHFVYACDPAVTTHPQTTRGVDSSKAVDVSPLDAQGALQVELLTMSVRPVDDDSSNDL</sequence>